<evidence type="ECO:0000256" key="3">
    <source>
        <dbReference type="ARBA" id="ARBA00008887"/>
    </source>
</evidence>
<dbReference type="InterPro" id="IPR003593">
    <property type="entry name" value="AAA+_ATPase"/>
</dbReference>
<evidence type="ECO:0000256" key="9">
    <source>
        <dbReference type="ARBA" id="ARBA00022794"/>
    </source>
</evidence>
<dbReference type="GO" id="GO:0030030">
    <property type="term" value="P:cell projection organization"/>
    <property type="evidence" value="ECO:0007669"/>
    <property type="project" value="UniProtKB-KW"/>
</dbReference>
<keyword evidence="21" id="KW-0378">Hydrolase</keyword>
<dbReference type="Gene3D" id="1.20.920.20">
    <property type="match status" value="1"/>
</dbReference>
<dbReference type="Pfam" id="PF12780">
    <property type="entry name" value="AAA_8"/>
    <property type="match status" value="1"/>
</dbReference>
<dbReference type="InterPro" id="IPR042228">
    <property type="entry name" value="Dynein_linker_3"/>
</dbReference>
<feature type="coiled-coil region" evidence="19">
    <location>
        <begin position="662"/>
        <end position="689"/>
    </location>
</feature>
<dbReference type="Pfam" id="PF18199">
    <property type="entry name" value="Dynein_C"/>
    <property type="match status" value="1"/>
</dbReference>
<dbReference type="GO" id="GO:0016787">
    <property type="term" value="F:hydrolase activity"/>
    <property type="evidence" value="ECO:0007669"/>
    <property type="project" value="UniProtKB-KW"/>
</dbReference>
<dbReference type="EMBL" id="REGN01006095">
    <property type="protein sequence ID" value="RNA10897.1"/>
    <property type="molecule type" value="Genomic_DNA"/>
</dbReference>
<dbReference type="Gene3D" id="3.40.50.300">
    <property type="entry name" value="P-loop containing nucleotide triphosphate hydrolases"/>
    <property type="match status" value="5"/>
</dbReference>
<dbReference type="Pfam" id="PF12781">
    <property type="entry name" value="AAA_9"/>
    <property type="match status" value="1"/>
</dbReference>
<dbReference type="Gene3D" id="3.10.490.20">
    <property type="match status" value="1"/>
</dbReference>
<dbReference type="FunFam" id="1.10.8.710:FF:000006">
    <property type="entry name" value="cytoplasmic dynein 2 heavy chain 1"/>
    <property type="match status" value="1"/>
</dbReference>
<dbReference type="OrthoDB" id="10252139at2759"/>
<feature type="coiled-coil region" evidence="19">
    <location>
        <begin position="1071"/>
        <end position="1098"/>
    </location>
</feature>
<keyword evidence="17" id="KW-0966">Cell projection</keyword>
<sequence length="4270" mass="492171">MSDDIRKAFILNTAANFFSKDPSEFERYASDKNLSKFLDDLSVLTLVINYHKDIILTTKLDNINSLHGKTLAFFKAKEEAITPNNMKSNILISSIVDSPIDTLFYLIHNLYSPVIQSQQSRSNTRGIDAYDSKLTNTLADLESNLKMAIRRSEHGDSKRSALSPLDEIQYWADMSEKGKSKEVQDRAAFFYDEFKQLIPHFKKIDSCPINEILEIIEATQDSYDYIWQQIDYEPPYSQDRMINLLEITGMTILKALLNKLSKLKPFEDSYTDVKELLKHSISVCDRWVEVCHNLTGRIWKRSQTHRWENDPFVPVSIEKYCKRLSEVLRIRSAKEQYGILLKTVKDDQVDDSKNPSFGHFDSIDPLQYNPFTEPAWQEAIQNYDRSMNYVDQKTAQILKAHLRQAQSNPRQLLAEFLRYSDLIRRERVKNELTSEREILIGQLEAFCKQLNEELTYYLKSTKSAPKGKNMTNTIRTIVWITQSENTLYEINKNTEFFLHDVAGYKKFESNTNSLLSEFKRAKHEYFQDWCETTISNISDSNSNLSLETNGKLMELNHKDGKLEILYGDKLITLLREIRQLQSYGFKIPLKIDECAKVGQKFQKHAMILKQLAHFYNSIDKQMLPCQQSMMLESALHFEKLIKNPKGSKSSSGQITWDNPEDLERYTLTLQSAAEKLSTENRKLRKLHQKILDIVLTLMNTDLLRQLSKWKDNLHEIRQIMNEAVQMGFSEANMKPWQAHWDRQLYKVLEYQYQLGLDTLNENMPEIKIELTFRQKIQFRPPIEEIKSRYYRDMKRFISIPYNFKGVNETKKNLIYQTIVERNAPGLMQCFLRSQDLFKALMNVTDMFKDFVVLGQVDIEDLVEKNLKDVSDWEVNFRALKQKGREVEKLPNSIKVDCFIVSTGPIKSFIEESIQKLNDSMVYHLKRAIADDIRSVDTFLTNGIEVLNSRPQTHEEIGEAYKKHSDLYKERKNITPLLEDANLKNKLLRSVAGGGHEQLFQLQIKMDKFENMIESHQQVLKDQTDVLIKNLKSRIESFNQDIEKLAARWNQFKPKDRDLEDEKKCIEALNTVKERDQEVQEYIKQANKIQEECRNFQIDEPQFKELFEIDADINKIKSIWGVYEEFQNALNDFAKEDWVSFRSKTYRFDEFLQQWQEKLKKEISSSQKPSTMQLKIQNDLDIYRELTPCLKWVRGEALSSEHWLDLFRMLKMPKGTSLERLTFGDILKSKNEIIQQAEAIKELNSRAQSEHSIREALRELELWSAGAQFALTDFQDSKSIKVPIIKDWKDLFSQVGDNQALLSSLKDSQYYKNFQDKVSTWEQKLGTLDECMHNLNLVQRKWVYLEPIFGRGALPKEQSRFKGVDRDFRDIMQDIVKDTRVISLIQSKDISNRLKNMVDQLQRCQKALNEFLEEKRSIFPRFYFIGDDDLLEILGQATNPTVIQTHLKKLFAGIHTVKFDERNEFIMAMRSLEGEVVPLTNKNWLDELAKEMKNTLQKLLISLLQESKRELGNYNVDKYPSQILCLAESIIFTEKCERSISAGDLESLHRTLKSVLEKYTSIDYGKTSDGALLELKYKALIMDLIHYIDIVEQLIREGSRAPSDWPWQRQLKFYLNRNNIAVIRMVDAEFDYTYEYQGNAPKLVHTPLTDKCYLTLTQGMHMGFGGNPYGPAGTGKTESVKALGGLFGRQVLVFNCDEGIDVKSIGRIFVGICKCGAWGCFDEFNRLEEAVLSAVSMQIQVIQDSLRSRSEKTTLLGKEIEIDHNSGIFVTLNPAGKGYGGRSKLPDNLKQLFRPVAMTKPDNDLIAEVILYSEGFKDAKSLGRKLVSLFNLSRQLLSLQQHYDWGLRALKTVLKSCGSLLHQTKKQGVQVDNSKEMEIIVKAARFNTMSKLTFSDSKRFDALLRDIFPNVRITEFEYDELKKALAEAFSEHKLIFNNIQLKKALEVYEQLRQRMGVVVVGPSGSGKSVLWKMLKEALIKTGKMIKTYVMNPKAITRHQLLGHIDVDTREWTDGVLTAASRQVIKEPVEVQSWIVCDGDIDPEWVESLNSVLDDNRLLTMPSGDRIQFGPNVNFLFETDDLSCASPATISRMGMIFLSDEDTDVKAIVDSWLQNEPEDTRSITEKLINQYFYTAFEWILNKNEFLVQTSLVGNVLNGLSHLHCVKEKSHFAVGLIRGLGGNLPEKTLNEFAKSVLRMTGDHADQDQVYNITYDMRADCIRTYSNEENNDSSNEPLSSPTQLPVIKTTQVMRGADGIRPWFDSKYKQPFLLIGPDGCGKSLILKQCFSELRSTQVAIVHCSAQTNPTNIIQKLAQSCIPINSINGRVLKPKECENLILFLKDINLPKPDKWGTSQLITFLQQLITYNGFYDDSLEFVRLENIQIVGSMNPNITIGRHKLPSRFTSIVRIFSISYPTDDQLKTIYSTYLRNIFKSTMDNHPKWTSNSNVYQLAGSMINIYTQVLNKFSRDSFSHYLFTPRELTNWCLSLLRYNLTELKSDTSVDSVLQIWTYEAFRIFFDRLVDKDARKQFISIITNVLQDEWRANGILSKLEAFYYVSWVNSSGTARLPPFGKTLEGVKPDFIEDSLVKAINRFNSENYEIRALPIQELLDNISRFDRVLTAPGGSLLLCGRSGVGRRTALAIASSMNNIKIFTPKITRSYGIKQFKIDLKSVMQLAGIEGQQMIILLEDHQLIDPSFLEMVNSLLSAGEIPGLYNPEELEPLLAPIREDSYQENFKGTLFQYFAKRIKTNLHIVLLMDYTNPNFSLNCESNPALFKECSVHWMEGWTKKTMIKFPNMMLSIESEFLDADFYSGFYDVHKIVHELDDKISSPRHYIKLLNSFKMIFKKKRGKIIERQKHLKNGVAKLNDAKSVVNELEKKAKVQREKLAQKQEEADRALNEITRSMQGAGEQKNEMEELKVKIEAENKKLAKRKGEIEEELKEVQPIVDEAKKAVGQIKPESLSEIRALRAPPDVVRDILEGVLRLMGNLDTSWTSIKNFLGKRGIKEDITNFNPRLITSDNRENVEKLLKKNADSFDPEIAKRASTAAAPLAQWVKANVQYSKILEKILPLEEEQDKLKKSLERVTSKMSTVGAELSKVDDRVAMLRKTFEETTTEAAKLKIELEKAEETMNSAQNLVGKLEGEYHRWNNQVSELQKQLDQLPKLCLLSAAFITYLSSKPEDERSDFLKSWMEKLHIEKFDLRRFLCTESELLTWKAEGLPSDQLSVENSIVILESLDSVMMIDPSNRASDWLKKHMSKQKLEVINQQDTNFNTQLELAVRFGKTLVIQEMDSIEPTLYPIMRRELQSQGPRYVVQIGDKIVDYNSDFRLYITTRNTKPKLMPDAIAITTVVNFTTTRAGLSGQLLAATIQHEKPELETKKTDLLRTEEEFKIELAKLEDSLLEELASAKGNILENKELLESLNKTKESSATIEKSLEESIKLTDSLDKEREVYLPLAETGSKLYFVISCLDSINNMYKFSLNSYLHIFQKTLKKADKQLRAEKYDRAEDKIVGLKQILINMVYNNVSRSLFKADRMMFAMHVVHSMFSKQFKENEWEHFTRTLIPDLKSDKKSNVPKWVGAERASDYSLFKTNLPELYQKVGLDDPIWQDWMEINDCERKFPSDRKLTLFQQILIIQALRPDRLQTAMREFTCKVLNLKDISPSSTNIRHIYEKETAPNEPILIIISPGSDPSEELRELAESTIGKNSYHEIAMGQGQMEIAIELLKKCSINGDWLCLKNLHLVVSWLPTLEKELNLLKPNEKFRLWMTTEMHPNFPSILLQSSLKITYESPPGIKKNIQRAYENWNSEFIAKGGLVYRSQAMFVLAWFHAIVQERRNYIPQGWTKFYEFSNADLRVAADIIDRLCDSASKNRGEVQWEFIHGLFNQAVYGGRIDNPIDSDVLISYLEDYFSNNLFTGTGKGPKLKLGPGISLPSSTDYKDYRDLIDSLPESDLPKFFGLPPNIDRSTQKVLSGQVISQLNLLKLSDIKLDGKFDKDTVKPRFKPIWKLWEALKKNINPNELRKKYSDDDKSPVKSFIYLEKVSSIKLINTIDENLKSIHGFITGSMLLSEEIQKLASQLIHQQTPGSWQDQWDGPEDPQEYLTAVVERFRALDNWVSSIDSISKFFDQVLDLSELFRPDVFFNSIRQHSAREAKVSMDGLKLVCSFSGPMRGVALNVKITGFQLEGCGFDGSKLVECEENSPSVITLPPCFIGWIQKEASMPYDERRVISLPVYFNNTREKLVTKLDVPCDGEYKKWLQMGTAIIMKPI</sequence>
<dbReference type="SMART" id="SM00382">
    <property type="entry name" value="AAA"/>
    <property type="match status" value="2"/>
</dbReference>
<dbReference type="FunFam" id="1.20.140.100:FF:000001">
    <property type="entry name" value="dynein heavy chain 17, axonemal"/>
    <property type="match status" value="1"/>
</dbReference>
<keyword evidence="14" id="KW-0472">Membrane</keyword>
<dbReference type="InterPro" id="IPR049400">
    <property type="entry name" value="DYNC2H1_AAA_dom"/>
</dbReference>
<evidence type="ECO:0000256" key="15">
    <source>
        <dbReference type="ARBA" id="ARBA00023175"/>
    </source>
</evidence>
<dbReference type="GO" id="GO:0008569">
    <property type="term" value="F:minus-end-directed microtubule motor activity"/>
    <property type="evidence" value="ECO:0007669"/>
    <property type="project" value="InterPro"/>
</dbReference>
<dbReference type="FunFam" id="1.20.920.30:FF:000006">
    <property type="entry name" value="Cytoplasmic dynein 2 heavy chain 1"/>
    <property type="match status" value="1"/>
</dbReference>
<dbReference type="InterPro" id="IPR004273">
    <property type="entry name" value="Dynein_heavy_D6_P-loop"/>
</dbReference>
<evidence type="ECO:0000256" key="11">
    <source>
        <dbReference type="ARBA" id="ARBA00023017"/>
    </source>
</evidence>
<dbReference type="Pfam" id="PF08393">
    <property type="entry name" value="DHC_N2"/>
    <property type="match status" value="1"/>
</dbReference>
<keyword evidence="6" id="KW-0963">Cytoplasm</keyword>
<dbReference type="FunFam" id="3.40.50.300:FF:000710">
    <property type="entry name" value="Cytoplasmic dynein 2 heavy chain 1"/>
    <property type="match status" value="1"/>
</dbReference>
<evidence type="ECO:0000259" key="20">
    <source>
        <dbReference type="SMART" id="SM00382"/>
    </source>
</evidence>
<reference evidence="21 22" key="1">
    <citation type="journal article" date="2018" name="Sci. Rep.">
        <title>Genomic signatures of local adaptation to the degree of environmental predictability in rotifers.</title>
        <authorList>
            <person name="Franch-Gras L."/>
            <person name="Hahn C."/>
            <person name="Garcia-Roger E.M."/>
            <person name="Carmona M.J."/>
            <person name="Serra M."/>
            <person name="Gomez A."/>
        </authorList>
    </citation>
    <scope>NUCLEOTIDE SEQUENCE [LARGE SCALE GENOMIC DNA]</scope>
    <source>
        <strain evidence="21">HYR1</strain>
    </source>
</reference>
<keyword evidence="7" id="KW-0493">Microtubule</keyword>
<dbReference type="FunFam" id="3.40.50.300:FF:000706">
    <property type="entry name" value="Cytoplasmic dynein 2 heavy chain 1"/>
    <property type="match status" value="1"/>
</dbReference>
<evidence type="ECO:0000256" key="13">
    <source>
        <dbReference type="ARBA" id="ARBA00023069"/>
    </source>
</evidence>
<name>A0A3M7QHH1_BRAPC</name>
<keyword evidence="13" id="KW-0969">Cilium</keyword>
<dbReference type="Gene3D" id="1.20.920.30">
    <property type="match status" value="1"/>
</dbReference>
<feature type="coiled-coil region" evidence="19">
    <location>
        <begin position="3109"/>
        <end position="3157"/>
    </location>
</feature>
<dbReference type="FunFam" id="1.20.920.20:FF:000002">
    <property type="entry name" value="Cytoplasmic dynein 1 heavy chain"/>
    <property type="match status" value="1"/>
</dbReference>
<evidence type="ECO:0000256" key="7">
    <source>
        <dbReference type="ARBA" id="ARBA00022701"/>
    </source>
</evidence>
<comment type="similarity">
    <text evidence="3">Belongs to the dynein heavy chain family.</text>
</comment>
<dbReference type="PANTHER" id="PTHR45703">
    <property type="entry name" value="DYNEIN HEAVY CHAIN"/>
    <property type="match status" value="1"/>
</dbReference>
<dbReference type="GO" id="GO:0005930">
    <property type="term" value="C:axoneme"/>
    <property type="evidence" value="ECO:0007669"/>
    <property type="project" value="UniProtKB-SubCell"/>
</dbReference>
<evidence type="ECO:0000256" key="5">
    <source>
        <dbReference type="ARBA" id="ARBA00022475"/>
    </source>
</evidence>
<dbReference type="Gene3D" id="6.10.140.1060">
    <property type="match status" value="1"/>
</dbReference>
<keyword evidence="8" id="KW-0547">Nucleotide-binding</keyword>
<evidence type="ECO:0000256" key="14">
    <source>
        <dbReference type="ARBA" id="ARBA00023136"/>
    </source>
</evidence>
<feature type="domain" description="AAA+ ATPase" evidence="20">
    <location>
        <begin position="2263"/>
        <end position="2387"/>
    </location>
</feature>
<evidence type="ECO:0000313" key="22">
    <source>
        <dbReference type="Proteomes" id="UP000276133"/>
    </source>
</evidence>
<keyword evidence="15" id="KW-0505">Motor protein</keyword>
<dbReference type="Pfam" id="PF12775">
    <property type="entry name" value="AAA_7"/>
    <property type="match status" value="1"/>
</dbReference>
<keyword evidence="5" id="KW-1003">Cell membrane</keyword>
<dbReference type="InterPro" id="IPR035706">
    <property type="entry name" value="AAA_9"/>
</dbReference>
<dbReference type="Gene3D" id="1.20.58.1120">
    <property type="match status" value="1"/>
</dbReference>
<dbReference type="InterPro" id="IPR024317">
    <property type="entry name" value="Dynein_heavy_chain_D4_dom"/>
</dbReference>
<dbReference type="GO" id="GO:0045505">
    <property type="term" value="F:dynein intermediate chain binding"/>
    <property type="evidence" value="ECO:0007669"/>
    <property type="project" value="InterPro"/>
</dbReference>
<dbReference type="SUPFAM" id="SSF52540">
    <property type="entry name" value="P-loop containing nucleoside triphosphate hydrolases"/>
    <property type="match status" value="4"/>
</dbReference>
<keyword evidence="11" id="KW-0243">Dynein</keyword>
<dbReference type="FunFam" id="1.10.8.720:FF:000006">
    <property type="entry name" value="cytoplasmic dynein 2 heavy chain 1"/>
    <property type="match status" value="1"/>
</dbReference>
<dbReference type="InterPro" id="IPR042222">
    <property type="entry name" value="Dynein_2_N"/>
</dbReference>
<keyword evidence="9" id="KW-0970">Cilium biogenesis/degradation</keyword>
<evidence type="ECO:0000313" key="21">
    <source>
        <dbReference type="EMBL" id="RNA10897.1"/>
    </source>
</evidence>
<evidence type="ECO:0000256" key="18">
    <source>
        <dbReference type="ARBA" id="ARBA00023902"/>
    </source>
</evidence>
<accession>A0A3M7QHH1</accession>
<dbReference type="InterPro" id="IPR024743">
    <property type="entry name" value="Dynein_HC_stalk"/>
</dbReference>
<dbReference type="Pfam" id="PF08385">
    <property type="entry name" value="DHC_N1"/>
    <property type="match status" value="1"/>
</dbReference>
<dbReference type="Pfam" id="PF21264">
    <property type="entry name" value="DYNC2H1_AAA_dom"/>
    <property type="match status" value="1"/>
</dbReference>
<feature type="domain" description="AAA+ ATPase" evidence="20">
    <location>
        <begin position="1664"/>
        <end position="1810"/>
    </location>
</feature>
<protein>
    <recommendedName>
        <fullName evidence="18">Cytoplasmic dynein 2 heavy chain 1</fullName>
    </recommendedName>
</protein>
<dbReference type="Gene3D" id="1.10.287.2620">
    <property type="match status" value="1"/>
</dbReference>
<dbReference type="InterPro" id="IPR043160">
    <property type="entry name" value="Dynein_C_barrel"/>
</dbReference>
<dbReference type="GO" id="GO:0030286">
    <property type="term" value="C:dynein complex"/>
    <property type="evidence" value="ECO:0007669"/>
    <property type="project" value="UniProtKB-KW"/>
</dbReference>
<dbReference type="InterPro" id="IPR013594">
    <property type="entry name" value="Dynein_heavy_tail"/>
</dbReference>
<gene>
    <name evidence="21" type="ORF">BpHYR1_043308</name>
</gene>
<evidence type="ECO:0000256" key="4">
    <source>
        <dbReference type="ARBA" id="ARBA00022473"/>
    </source>
</evidence>
<keyword evidence="4" id="KW-0217">Developmental protein</keyword>
<dbReference type="InterPro" id="IPR041228">
    <property type="entry name" value="Dynein_C"/>
</dbReference>
<evidence type="ECO:0000256" key="2">
    <source>
        <dbReference type="ARBA" id="ARBA00004430"/>
    </source>
</evidence>
<comment type="subcellular location">
    <subcellularLocation>
        <location evidence="1">Cell membrane</location>
        <topology evidence="1">Peripheral membrane protein</topology>
    </subcellularLocation>
    <subcellularLocation>
        <location evidence="2">Cytoplasm</location>
        <location evidence="2">Cytoskeleton</location>
        <location evidence="2">Cilium axoneme</location>
    </subcellularLocation>
</comment>
<dbReference type="GO" id="GO:0005524">
    <property type="term" value="F:ATP binding"/>
    <property type="evidence" value="ECO:0007669"/>
    <property type="project" value="UniProtKB-KW"/>
</dbReference>
<dbReference type="STRING" id="10195.A0A3M7QHH1"/>
<dbReference type="GO" id="GO:0051959">
    <property type="term" value="F:dynein light intermediate chain binding"/>
    <property type="evidence" value="ECO:0007669"/>
    <property type="project" value="InterPro"/>
</dbReference>
<keyword evidence="16" id="KW-0206">Cytoskeleton</keyword>
<organism evidence="21 22">
    <name type="scientific">Brachionus plicatilis</name>
    <name type="common">Marine rotifer</name>
    <name type="synonym">Brachionus muelleri</name>
    <dbReference type="NCBI Taxonomy" id="10195"/>
    <lineage>
        <taxon>Eukaryota</taxon>
        <taxon>Metazoa</taxon>
        <taxon>Spiralia</taxon>
        <taxon>Gnathifera</taxon>
        <taxon>Rotifera</taxon>
        <taxon>Eurotatoria</taxon>
        <taxon>Monogononta</taxon>
        <taxon>Pseudotrocha</taxon>
        <taxon>Ploima</taxon>
        <taxon>Brachionidae</taxon>
        <taxon>Brachionus</taxon>
    </lineage>
</organism>
<dbReference type="Pfam" id="PF22597">
    <property type="entry name" value="DYN_lid"/>
    <property type="match status" value="1"/>
</dbReference>
<keyword evidence="22" id="KW-1185">Reference proteome</keyword>
<dbReference type="FunFam" id="3.40.50.300:FF:000071">
    <property type="entry name" value="Cytoplasmic dynein heavy chain 1"/>
    <property type="match status" value="1"/>
</dbReference>
<dbReference type="GO" id="GO:0005874">
    <property type="term" value="C:microtubule"/>
    <property type="evidence" value="ECO:0007669"/>
    <property type="project" value="UniProtKB-KW"/>
</dbReference>
<dbReference type="GO" id="GO:0007018">
    <property type="term" value="P:microtubule-based movement"/>
    <property type="evidence" value="ECO:0007669"/>
    <property type="project" value="InterPro"/>
</dbReference>
<dbReference type="Gene3D" id="1.20.1270.280">
    <property type="match status" value="1"/>
</dbReference>
<dbReference type="FunFam" id="3.40.50.300:FF:000598">
    <property type="entry name" value="Dynein cytoplasmic 2 heavy chain 1"/>
    <property type="match status" value="1"/>
</dbReference>
<evidence type="ECO:0000256" key="8">
    <source>
        <dbReference type="ARBA" id="ARBA00022741"/>
    </source>
</evidence>
<dbReference type="InterPro" id="IPR035699">
    <property type="entry name" value="AAA_6"/>
</dbReference>
<dbReference type="FunFam" id="3.20.180.20:FF:000002">
    <property type="entry name" value="Cytoplasmic dynein heavy chain 1"/>
    <property type="match status" value="1"/>
</dbReference>
<dbReference type="Gene3D" id="3.20.180.20">
    <property type="entry name" value="Dynein heavy chain, N-terminal domain 2"/>
    <property type="match status" value="1"/>
</dbReference>
<dbReference type="Pfam" id="PF12777">
    <property type="entry name" value="MT"/>
    <property type="match status" value="1"/>
</dbReference>
<proteinExistence type="inferred from homology"/>
<dbReference type="Pfam" id="PF12774">
    <property type="entry name" value="AAA_6"/>
    <property type="match status" value="1"/>
</dbReference>
<dbReference type="GO" id="GO:0005886">
    <property type="term" value="C:plasma membrane"/>
    <property type="evidence" value="ECO:0007669"/>
    <property type="project" value="UniProtKB-SubCell"/>
</dbReference>
<dbReference type="InterPro" id="IPR027417">
    <property type="entry name" value="P-loop_NTPase"/>
</dbReference>
<dbReference type="FunFam" id="3.40.50.300:FF:001810">
    <property type="entry name" value="Cytoplasmic dynein 2 heavy chain 1"/>
    <property type="match status" value="1"/>
</dbReference>
<dbReference type="Gene3D" id="1.10.8.720">
    <property type="entry name" value="Region D6 of dynein motor"/>
    <property type="match status" value="1"/>
</dbReference>
<evidence type="ECO:0000256" key="6">
    <source>
        <dbReference type="ARBA" id="ARBA00022490"/>
    </source>
</evidence>
<evidence type="ECO:0000256" key="10">
    <source>
        <dbReference type="ARBA" id="ARBA00022840"/>
    </source>
</evidence>
<evidence type="ECO:0000256" key="16">
    <source>
        <dbReference type="ARBA" id="ARBA00023212"/>
    </source>
</evidence>
<dbReference type="Proteomes" id="UP000276133">
    <property type="component" value="Unassembled WGS sequence"/>
</dbReference>
<dbReference type="InterPro" id="IPR043157">
    <property type="entry name" value="Dynein_AAA1S"/>
</dbReference>
<dbReference type="Gene3D" id="1.20.140.100">
    <property type="entry name" value="Dynein heavy chain, N-terminal domain 2"/>
    <property type="match status" value="1"/>
</dbReference>
<dbReference type="InterPro" id="IPR054354">
    <property type="entry name" value="DYNC2H1-like_lid"/>
</dbReference>
<evidence type="ECO:0000256" key="12">
    <source>
        <dbReference type="ARBA" id="ARBA00023054"/>
    </source>
</evidence>
<keyword evidence="12 19" id="KW-0175">Coiled coil</keyword>
<evidence type="ECO:0000256" key="17">
    <source>
        <dbReference type="ARBA" id="ARBA00023273"/>
    </source>
</evidence>
<dbReference type="InterPro" id="IPR026983">
    <property type="entry name" value="DHC"/>
</dbReference>
<keyword evidence="10" id="KW-0067">ATP-binding</keyword>
<dbReference type="Gene3D" id="1.10.8.710">
    <property type="match status" value="1"/>
</dbReference>
<evidence type="ECO:0000256" key="1">
    <source>
        <dbReference type="ARBA" id="ARBA00004202"/>
    </source>
</evidence>
<dbReference type="Pfam" id="PF18198">
    <property type="entry name" value="AAA_lid_11"/>
    <property type="match status" value="1"/>
</dbReference>
<evidence type="ECO:0000256" key="19">
    <source>
        <dbReference type="SAM" id="Coils"/>
    </source>
</evidence>
<dbReference type="Pfam" id="PF03028">
    <property type="entry name" value="Dynein_heavy"/>
    <property type="match status" value="1"/>
</dbReference>
<dbReference type="InterPro" id="IPR013602">
    <property type="entry name" value="Dynein_heavy_linker"/>
</dbReference>
<dbReference type="InterPro" id="IPR042219">
    <property type="entry name" value="AAA_lid_11_sf"/>
</dbReference>
<dbReference type="InterPro" id="IPR041658">
    <property type="entry name" value="AAA_lid_11"/>
</dbReference>
<dbReference type="Gene3D" id="1.10.8.1220">
    <property type="match status" value="1"/>
</dbReference>
<feature type="coiled-coil region" evidence="19">
    <location>
        <begin position="2858"/>
        <end position="2941"/>
    </location>
</feature>
<comment type="caution">
    <text evidence="21">The sequence shown here is derived from an EMBL/GenBank/DDBJ whole genome shotgun (WGS) entry which is preliminary data.</text>
</comment>
<dbReference type="PANTHER" id="PTHR45703:SF22">
    <property type="entry name" value="DYNEIN CYTOPLASMIC 2 HEAVY CHAIN 1"/>
    <property type="match status" value="1"/>
</dbReference>